<sequence length="555" mass="63283">MSTKDSSRILVLEEQVNSLSDELCQCQADKEFVWSLWKRLQVANPDLTQAVSLVVEREKYKAEIKDRKVLEILQTKDYKIQELEQRVTGQQQEMNTFSQRRTATVDEESSLMKKELTALREQLVNNTQELKTEYRRKEEGERQVVKAQEEEKEGLTSRWAALRADLEERERQANIQRDAAQDRVKKLEEQLHNAWQELSSSQSHSSSLTAQLSSNETEVAAKEGQLNQLRCEFAEVQTLYRQSTQHAAEQSNLIKQLEGLNLDTQRVLRNQEEAHTADTTSYQKLYKELSQCYQALISSEADLRQSHQKLSGLLEERDQHILQLQVKVKQPLTGQGRCAYECLRVRLKLKGSAADGSRASGSTITSLPPYGPACRILSSEGRQCQTSSPKNLIVFINKVTPRCQVSDNAIRTRWNKGDDILCAFLRYLAFKKFTAVVSEDADAAAQRSSPDSDRTPTLGSDPRPEETLHRRSTSSVRGQQGAPVQRSRSLSPASSVELGRGAEQRIQDLEELLQLKVEENEELRKAHDKRRERLGLIQSNYKTVREQLKEKSKGL</sequence>
<dbReference type="EMBL" id="CM043785">
    <property type="protein sequence ID" value="KAI4832161.1"/>
    <property type="molecule type" value="Genomic_DNA"/>
</dbReference>
<gene>
    <name evidence="1" type="ORF">KUCAC02_015136</name>
</gene>
<name>A0ACB9XWG1_CHAAC</name>
<evidence type="ECO:0000313" key="2">
    <source>
        <dbReference type="Proteomes" id="UP001057452"/>
    </source>
</evidence>
<dbReference type="Proteomes" id="UP001057452">
    <property type="component" value="Chromosome 1"/>
</dbReference>
<evidence type="ECO:0000313" key="1">
    <source>
        <dbReference type="EMBL" id="KAI4832161.1"/>
    </source>
</evidence>
<keyword evidence="2" id="KW-1185">Reference proteome</keyword>
<protein>
    <submittedName>
        <fullName evidence="1">Uncharacterized protein</fullName>
    </submittedName>
</protein>
<proteinExistence type="predicted"/>
<reference evidence="1" key="1">
    <citation type="submission" date="2022-05" db="EMBL/GenBank/DDBJ databases">
        <title>Chromosome-level genome of Chaenocephalus aceratus.</title>
        <authorList>
            <person name="Park H."/>
        </authorList>
    </citation>
    <scope>NUCLEOTIDE SEQUENCE</scope>
    <source>
        <strain evidence="1">KU_202001</strain>
    </source>
</reference>
<accession>A0ACB9XWG1</accession>
<organism evidence="1 2">
    <name type="scientific">Chaenocephalus aceratus</name>
    <name type="common">Blackfin icefish</name>
    <name type="synonym">Chaenichthys aceratus</name>
    <dbReference type="NCBI Taxonomy" id="36190"/>
    <lineage>
        <taxon>Eukaryota</taxon>
        <taxon>Metazoa</taxon>
        <taxon>Chordata</taxon>
        <taxon>Craniata</taxon>
        <taxon>Vertebrata</taxon>
        <taxon>Euteleostomi</taxon>
        <taxon>Actinopterygii</taxon>
        <taxon>Neopterygii</taxon>
        <taxon>Teleostei</taxon>
        <taxon>Neoteleostei</taxon>
        <taxon>Acanthomorphata</taxon>
        <taxon>Eupercaria</taxon>
        <taxon>Perciformes</taxon>
        <taxon>Notothenioidei</taxon>
        <taxon>Channichthyidae</taxon>
        <taxon>Chaenocephalus</taxon>
    </lineage>
</organism>
<comment type="caution">
    <text evidence="1">The sequence shown here is derived from an EMBL/GenBank/DDBJ whole genome shotgun (WGS) entry which is preliminary data.</text>
</comment>